<gene>
    <name evidence="6" type="ORF">METZ01_LOCUS394076</name>
</gene>
<keyword evidence="4" id="KW-0460">Magnesium</keyword>
<comment type="subunit">
    <text evidence="2">Homodimer.</text>
</comment>
<dbReference type="CDD" id="cd02007">
    <property type="entry name" value="TPP_DXS"/>
    <property type="match status" value="1"/>
</dbReference>
<dbReference type="Pfam" id="PF13292">
    <property type="entry name" value="DXP_synthase_N"/>
    <property type="match status" value="1"/>
</dbReference>
<proteinExistence type="predicted"/>
<dbReference type="AlphaFoldDB" id="A0A382V405"/>
<protein>
    <recommendedName>
        <fullName evidence="7">Transketolase signature 1 domain-containing protein</fullName>
    </recommendedName>
</protein>
<sequence length="282" mass="31223">MKKYPLLSKIDSPADVKKLSRNSLDQLSREIALYIQNIIEQVGGHYSSPLGVVDLSIALHYVYNSPNDKLIWDVGHQSYAHKIITGRRKQFSNIRQKNGISGFLKRSESEHDIFGAGHASTSISAALGFAHARDRNNLNDQVVAIIGDGAMTGGLAYEGINNLGFHRSQLTIVLNDNSHSISKSVGALSHYLTRVVTNPTYNRIRNDIWEISGKLPMSRHIRKVLRKTEEGIEGYLTPGTLFEELGLRYIGPIDGHDIGQLLHTFKAVKKMNTPEIGVLGVS</sequence>
<dbReference type="InterPro" id="IPR029061">
    <property type="entry name" value="THDP-binding"/>
</dbReference>
<name>A0A382V405_9ZZZZ</name>
<reference evidence="6" key="1">
    <citation type="submission" date="2018-05" db="EMBL/GenBank/DDBJ databases">
        <authorList>
            <person name="Lanie J.A."/>
            <person name="Ng W.-L."/>
            <person name="Kazmierczak K.M."/>
            <person name="Andrzejewski T.M."/>
            <person name="Davidsen T.M."/>
            <person name="Wayne K.J."/>
            <person name="Tettelin H."/>
            <person name="Glass J.I."/>
            <person name="Rusch D."/>
            <person name="Podicherti R."/>
            <person name="Tsui H.-C.T."/>
            <person name="Winkler M.E."/>
        </authorList>
    </citation>
    <scope>NUCLEOTIDE SEQUENCE</scope>
</reference>
<dbReference type="GO" id="GO:0008661">
    <property type="term" value="F:1-deoxy-D-xylulose-5-phosphate synthase activity"/>
    <property type="evidence" value="ECO:0007669"/>
    <property type="project" value="InterPro"/>
</dbReference>
<feature type="non-terminal residue" evidence="6">
    <location>
        <position position="282"/>
    </location>
</feature>
<evidence type="ECO:0000256" key="5">
    <source>
        <dbReference type="ARBA" id="ARBA00023052"/>
    </source>
</evidence>
<dbReference type="SUPFAM" id="SSF52518">
    <property type="entry name" value="Thiamin diphosphate-binding fold (THDP-binding)"/>
    <property type="match status" value="1"/>
</dbReference>
<dbReference type="GO" id="GO:0019288">
    <property type="term" value="P:isopentenyl diphosphate biosynthetic process, methylerythritol 4-phosphate pathway"/>
    <property type="evidence" value="ECO:0007669"/>
    <property type="project" value="TreeGrafter"/>
</dbReference>
<organism evidence="6">
    <name type="scientific">marine metagenome</name>
    <dbReference type="NCBI Taxonomy" id="408172"/>
    <lineage>
        <taxon>unclassified sequences</taxon>
        <taxon>metagenomes</taxon>
        <taxon>ecological metagenomes</taxon>
    </lineage>
</organism>
<keyword evidence="3" id="KW-0808">Transferase</keyword>
<dbReference type="GO" id="GO:0005829">
    <property type="term" value="C:cytosol"/>
    <property type="evidence" value="ECO:0007669"/>
    <property type="project" value="TreeGrafter"/>
</dbReference>
<keyword evidence="5" id="KW-0786">Thiamine pyrophosphate</keyword>
<accession>A0A382V405</accession>
<dbReference type="EMBL" id="UINC01149015">
    <property type="protein sequence ID" value="SVD41222.1"/>
    <property type="molecule type" value="Genomic_DNA"/>
</dbReference>
<dbReference type="InterPro" id="IPR005477">
    <property type="entry name" value="Dxylulose-5-P_synthase"/>
</dbReference>
<evidence type="ECO:0008006" key="7">
    <source>
        <dbReference type="Google" id="ProtNLM"/>
    </source>
</evidence>
<comment type="cofactor">
    <cofactor evidence="1">
        <name>Mg(2+)</name>
        <dbReference type="ChEBI" id="CHEBI:18420"/>
    </cofactor>
</comment>
<evidence type="ECO:0000256" key="1">
    <source>
        <dbReference type="ARBA" id="ARBA00001946"/>
    </source>
</evidence>
<dbReference type="Gene3D" id="3.40.50.970">
    <property type="match status" value="1"/>
</dbReference>
<evidence type="ECO:0000256" key="3">
    <source>
        <dbReference type="ARBA" id="ARBA00022679"/>
    </source>
</evidence>
<dbReference type="PANTHER" id="PTHR43322">
    <property type="entry name" value="1-D-DEOXYXYLULOSE 5-PHOSPHATE SYNTHASE-RELATED"/>
    <property type="match status" value="1"/>
</dbReference>
<evidence type="ECO:0000313" key="6">
    <source>
        <dbReference type="EMBL" id="SVD41222.1"/>
    </source>
</evidence>
<evidence type="ECO:0000256" key="4">
    <source>
        <dbReference type="ARBA" id="ARBA00022842"/>
    </source>
</evidence>
<dbReference type="GO" id="GO:0016114">
    <property type="term" value="P:terpenoid biosynthetic process"/>
    <property type="evidence" value="ECO:0007669"/>
    <property type="project" value="InterPro"/>
</dbReference>
<dbReference type="PANTHER" id="PTHR43322:SF5">
    <property type="entry name" value="1-DEOXY-D-XYLULOSE-5-PHOSPHATE SYNTHASE, CHLOROPLASTIC"/>
    <property type="match status" value="1"/>
</dbReference>
<evidence type="ECO:0000256" key="2">
    <source>
        <dbReference type="ARBA" id="ARBA00011738"/>
    </source>
</evidence>